<keyword evidence="2" id="KW-1185">Reference proteome</keyword>
<reference evidence="1 2" key="1">
    <citation type="submission" date="2020-09" db="EMBL/GenBank/DDBJ databases">
        <title>Roseomonas.</title>
        <authorList>
            <person name="Zhu W."/>
        </authorList>
    </citation>
    <scope>NUCLEOTIDE SEQUENCE [LARGE SCALE GENOMIC DNA]</scope>
    <source>
        <strain evidence="1 2">1311</strain>
    </source>
</reference>
<sequence length="72" mass="7681">MTQPMTHAVPESGMRELNEAEMEAVAGGLSFGNINIGGSNFGPLTVNWQQAGNNVAVAWNYNGRTGGLRLKF</sequence>
<dbReference type="Proteomes" id="UP001518990">
    <property type="component" value="Unassembled WGS sequence"/>
</dbReference>
<dbReference type="EMBL" id="JACTNF010000021">
    <property type="protein sequence ID" value="MBO1076402.1"/>
    <property type="molecule type" value="Genomic_DNA"/>
</dbReference>
<evidence type="ECO:0000313" key="2">
    <source>
        <dbReference type="Proteomes" id="UP001518990"/>
    </source>
</evidence>
<evidence type="ECO:0008006" key="3">
    <source>
        <dbReference type="Google" id="ProtNLM"/>
    </source>
</evidence>
<name>A0ABS3KG03_9PROT</name>
<protein>
    <recommendedName>
        <fullName evidence="3">Bacteriocin</fullName>
    </recommendedName>
</protein>
<evidence type="ECO:0000313" key="1">
    <source>
        <dbReference type="EMBL" id="MBO1076402.1"/>
    </source>
</evidence>
<organism evidence="1 2">
    <name type="scientific">Roseomonas marmotae</name>
    <dbReference type="NCBI Taxonomy" id="2768161"/>
    <lineage>
        <taxon>Bacteria</taxon>
        <taxon>Pseudomonadati</taxon>
        <taxon>Pseudomonadota</taxon>
        <taxon>Alphaproteobacteria</taxon>
        <taxon>Acetobacterales</taxon>
        <taxon>Roseomonadaceae</taxon>
        <taxon>Roseomonas</taxon>
    </lineage>
</organism>
<proteinExistence type="predicted"/>
<gene>
    <name evidence="1" type="ORF">IAI60_17460</name>
</gene>
<dbReference type="RefSeq" id="WP_207449356.1">
    <property type="nucleotide sequence ID" value="NZ_CP061091.1"/>
</dbReference>
<accession>A0ABS3KG03</accession>
<comment type="caution">
    <text evidence="1">The sequence shown here is derived from an EMBL/GenBank/DDBJ whole genome shotgun (WGS) entry which is preliminary data.</text>
</comment>